<dbReference type="InterPro" id="IPR013325">
    <property type="entry name" value="RNA_pol_sigma_r2"/>
</dbReference>
<dbReference type="Gene3D" id="1.10.1740.10">
    <property type="match status" value="1"/>
</dbReference>
<dbReference type="GO" id="GO:0003700">
    <property type="term" value="F:DNA-binding transcription factor activity"/>
    <property type="evidence" value="ECO:0007669"/>
    <property type="project" value="InterPro"/>
</dbReference>
<name>A0A9Q8CGS7_9STAP</name>
<keyword evidence="2" id="KW-1185">Reference proteome</keyword>
<proteinExistence type="predicted"/>
<gene>
    <name evidence="1" type="ORF">ERX40_08780</name>
</gene>
<dbReference type="EMBL" id="SCWD01000003">
    <property type="protein sequence ID" value="TDM00889.1"/>
    <property type="molecule type" value="Genomic_DNA"/>
</dbReference>
<dbReference type="AlphaFoldDB" id="A0A9Q8CGS7"/>
<reference evidence="1 2" key="1">
    <citation type="submission" date="2019-01" db="EMBL/GenBank/DDBJ databases">
        <title>Draft genome sequences of the type strains of six Macrococcus species.</title>
        <authorList>
            <person name="Mazhar S."/>
            <person name="Altermann E."/>
            <person name="Hill C."/>
            <person name="Mcauliffe O."/>
        </authorList>
    </citation>
    <scope>NUCLEOTIDE SEQUENCE [LARGE SCALE GENOMIC DNA]</scope>
    <source>
        <strain evidence="1 2">ATCC 51828</strain>
    </source>
</reference>
<dbReference type="Proteomes" id="UP000295280">
    <property type="component" value="Unassembled WGS sequence"/>
</dbReference>
<organism evidence="1 2">
    <name type="scientific">Macrococcus carouselicus</name>
    <dbReference type="NCBI Taxonomy" id="69969"/>
    <lineage>
        <taxon>Bacteria</taxon>
        <taxon>Bacillati</taxon>
        <taxon>Bacillota</taxon>
        <taxon>Bacilli</taxon>
        <taxon>Bacillales</taxon>
        <taxon>Staphylococcaceae</taxon>
        <taxon>Macrococcus</taxon>
    </lineage>
</organism>
<dbReference type="SUPFAM" id="SSF88946">
    <property type="entry name" value="Sigma2 domain of RNA polymerase sigma factors"/>
    <property type="match status" value="1"/>
</dbReference>
<protein>
    <submittedName>
        <fullName evidence="1">Sigma-70 family RNA polymerase sigma factor</fullName>
    </submittedName>
</protein>
<evidence type="ECO:0000313" key="2">
    <source>
        <dbReference type="Proteomes" id="UP000295280"/>
    </source>
</evidence>
<sequence length="204" mass="24119">MNILLSYIFELSADYYTESDELLVSKVKTGNDSAFECLSVRMKPLIYHYGLRYPSLEIQEIHQDALILLYHSALQFDEEKCGKFQPYYLKMLHYRLVDWARKDRQYRYTMSLQQPLHQEVSDQSLEEILSDCKPTPENISIYKELWLSINPVTLGLSPFENQLLKHLIAGDGLLEVMEKEKKTERMVRNAYTRLKNKILSQLMR</sequence>
<comment type="caution">
    <text evidence="1">The sequence shown here is derived from an EMBL/GenBank/DDBJ whole genome shotgun (WGS) entry which is preliminary data.</text>
</comment>
<evidence type="ECO:0000313" key="1">
    <source>
        <dbReference type="EMBL" id="TDM00889.1"/>
    </source>
</evidence>
<dbReference type="RefSeq" id="WP_133418121.1">
    <property type="nucleotide sequence ID" value="NZ_SCWD01000003.1"/>
</dbReference>
<accession>A0A9Q8CGS7</accession>
<dbReference type="OrthoDB" id="2417484at2"/>
<dbReference type="GO" id="GO:0006352">
    <property type="term" value="P:DNA-templated transcription initiation"/>
    <property type="evidence" value="ECO:0007669"/>
    <property type="project" value="InterPro"/>
</dbReference>